<dbReference type="Pfam" id="PF01370">
    <property type="entry name" value="Epimerase"/>
    <property type="match status" value="1"/>
</dbReference>
<protein>
    <submittedName>
        <fullName evidence="4">Epimerase family protein</fullName>
    </submittedName>
</protein>
<dbReference type="PANTHER" id="PTHR11092">
    <property type="entry name" value="SUGAR NUCLEOTIDE EPIMERASE RELATED"/>
    <property type="match status" value="1"/>
</dbReference>
<accession>A0A1R4GL18</accession>
<dbReference type="STRING" id="1945521.A1232T_00684"/>
<reference evidence="4 5" key="1">
    <citation type="submission" date="2017-02" db="EMBL/GenBank/DDBJ databases">
        <authorList>
            <person name="Peterson S.W."/>
        </authorList>
    </citation>
    <scope>NUCLEOTIDE SEQUENCE [LARGE SCALE GENOMIC DNA]</scope>
    <source>
        <strain evidence="4">Psychrobacter_piechaudii</strain>
    </source>
</reference>
<evidence type="ECO:0000313" key="5">
    <source>
        <dbReference type="Proteomes" id="UP000188357"/>
    </source>
</evidence>
<dbReference type="InterPro" id="IPR036291">
    <property type="entry name" value="NAD(P)-bd_dom_sf"/>
</dbReference>
<dbReference type="RefSeq" id="WP_077450515.1">
    <property type="nucleotide sequence ID" value="NZ_FUGE01000086.1"/>
</dbReference>
<feature type="domain" description="DUF1731" evidence="3">
    <location>
        <begin position="267"/>
        <end position="312"/>
    </location>
</feature>
<keyword evidence="5" id="KW-1185">Reference proteome</keyword>
<name>A0A1R4GL18_9GAMM</name>
<dbReference type="OrthoDB" id="9801773at2"/>
<proteinExistence type="inferred from homology"/>
<comment type="similarity">
    <text evidence="1">Belongs to the NAD(P)-dependent epimerase/dehydratase family. SDR39U1 subfamily.</text>
</comment>
<dbReference type="SUPFAM" id="SSF51735">
    <property type="entry name" value="NAD(P)-binding Rossmann-fold domains"/>
    <property type="match status" value="1"/>
</dbReference>
<evidence type="ECO:0000256" key="1">
    <source>
        <dbReference type="ARBA" id="ARBA00009353"/>
    </source>
</evidence>
<dbReference type="InterPro" id="IPR013549">
    <property type="entry name" value="DUF1731"/>
</dbReference>
<evidence type="ECO:0000259" key="3">
    <source>
        <dbReference type="Pfam" id="PF08338"/>
    </source>
</evidence>
<dbReference type="InterPro" id="IPR010099">
    <property type="entry name" value="SDR39U1"/>
</dbReference>
<dbReference type="EMBL" id="FUGE01000086">
    <property type="protein sequence ID" value="SJM68840.1"/>
    <property type="molecule type" value="Genomic_DNA"/>
</dbReference>
<evidence type="ECO:0000313" key="4">
    <source>
        <dbReference type="EMBL" id="SJM68840.1"/>
    </source>
</evidence>
<feature type="domain" description="NAD-dependent epimerase/dehydratase" evidence="2">
    <location>
        <begin position="3"/>
        <end position="225"/>
    </location>
</feature>
<dbReference type="AlphaFoldDB" id="A0A1R4GL18"/>
<sequence>MNILISGGSGFIGQALSQYLQGDRNTSNHSSTQNTSANITWLTRDINQAHPDSVSLMSYEQLKTTEATFDVIINLAGAGIADKRWSDERKQLLMQSRLKPTQALLDYIERIANKPKLLLSGSAVGWYGAQGDKVLDETSGFVDDFAHQICDSWEEQASLATQFGVPVALVRTGIVIHPKGGMIAKLLTPFKMGVGGQLGSGQQIMSWISLQDWVRAAILVIDEQLNQTPKAVDNMKIYNFTSTTPVSNRQFTKQLGDWLNRPTLMTLPEWLLKLMFGEMATLLIDGQKVLPTALLDLGFEFKHQTIQQALHQQI</sequence>
<dbReference type="Pfam" id="PF08338">
    <property type="entry name" value="DUF1731"/>
    <property type="match status" value="1"/>
</dbReference>
<dbReference type="InterPro" id="IPR001509">
    <property type="entry name" value="Epimerase_deHydtase"/>
</dbReference>
<organism evidence="4 5">
    <name type="scientific">Psychrobacter piechaudii</name>
    <dbReference type="NCBI Taxonomy" id="1945521"/>
    <lineage>
        <taxon>Bacteria</taxon>
        <taxon>Pseudomonadati</taxon>
        <taxon>Pseudomonadota</taxon>
        <taxon>Gammaproteobacteria</taxon>
        <taxon>Moraxellales</taxon>
        <taxon>Moraxellaceae</taxon>
        <taxon>Psychrobacter</taxon>
    </lineage>
</organism>
<gene>
    <name evidence="4" type="ORF">A1232T_00684</name>
</gene>
<dbReference type="NCBIfam" id="TIGR01777">
    <property type="entry name" value="yfcH"/>
    <property type="match status" value="1"/>
</dbReference>
<evidence type="ECO:0000259" key="2">
    <source>
        <dbReference type="Pfam" id="PF01370"/>
    </source>
</evidence>
<dbReference type="Proteomes" id="UP000188357">
    <property type="component" value="Unassembled WGS sequence"/>
</dbReference>
<dbReference type="PANTHER" id="PTHR11092:SF0">
    <property type="entry name" value="EPIMERASE FAMILY PROTEIN SDR39U1"/>
    <property type="match status" value="1"/>
</dbReference>
<dbReference type="Gene3D" id="3.40.50.720">
    <property type="entry name" value="NAD(P)-binding Rossmann-like Domain"/>
    <property type="match status" value="1"/>
</dbReference>